<protein>
    <submittedName>
        <fullName evidence="1">Uncharacterized protein</fullName>
    </submittedName>
</protein>
<evidence type="ECO:0000313" key="1">
    <source>
        <dbReference type="EMBL" id="AXE19712.1"/>
    </source>
</evidence>
<evidence type="ECO:0000313" key="2">
    <source>
        <dbReference type="Proteomes" id="UP000251993"/>
    </source>
</evidence>
<dbReference type="KEGG" id="run:DR864_19195"/>
<accession>A0A344TM41</accession>
<dbReference type="Proteomes" id="UP000251993">
    <property type="component" value="Chromosome"/>
</dbReference>
<dbReference type="AlphaFoldDB" id="A0A344TM41"/>
<dbReference type="EMBL" id="CP030850">
    <property type="protein sequence ID" value="AXE19712.1"/>
    <property type="molecule type" value="Genomic_DNA"/>
</dbReference>
<gene>
    <name evidence="1" type="ORF">DR864_19195</name>
</gene>
<name>A0A344TM41_9BACT</name>
<proteinExistence type="predicted"/>
<reference evidence="1 2" key="1">
    <citation type="submission" date="2018-07" db="EMBL/GenBank/DDBJ databases">
        <title>Genome sequencing of Runella.</title>
        <authorList>
            <person name="Baek M.-G."/>
            <person name="Yi H."/>
        </authorList>
    </citation>
    <scope>NUCLEOTIDE SEQUENCE [LARGE SCALE GENOMIC DNA]</scope>
    <source>
        <strain evidence="1 2">HYN0085</strain>
    </source>
</reference>
<keyword evidence="2" id="KW-1185">Reference proteome</keyword>
<dbReference type="OrthoDB" id="962191at2"/>
<organism evidence="1 2">
    <name type="scientific">Runella rosea</name>
    <dbReference type="NCBI Taxonomy" id="2259595"/>
    <lineage>
        <taxon>Bacteria</taxon>
        <taxon>Pseudomonadati</taxon>
        <taxon>Bacteroidota</taxon>
        <taxon>Cytophagia</taxon>
        <taxon>Cytophagales</taxon>
        <taxon>Spirosomataceae</taxon>
        <taxon>Runella</taxon>
    </lineage>
</organism>
<sequence length="127" mass="14650">MNDVIDLWPDFTPVTVRSPKTILKEQAELLSQKTNNILKGEIGFVSAYDETTVGFSITSPYLNNYKYQLFHIKYNPATLYPVTIDGITICEDEITFKERIKEILRDQHTIKVINSLYSQSLEETENV</sequence>
<dbReference type="RefSeq" id="WP_114068480.1">
    <property type="nucleotide sequence ID" value="NZ_CP030850.1"/>
</dbReference>